<keyword evidence="3" id="KW-1185">Reference proteome</keyword>
<evidence type="ECO:0000256" key="1">
    <source>
        <dbReference type="SAM" id="MobiDB-lite"/>
    </source>
</evidence>
<evidence type="ECO:0000313" key="3">
    <source>
        <dbReference type="Proteomes" id="UP000815677"/>
    </source>
</evidence>
<protein>
    <submittedName>
        <fullName evidence="2">Uncharacterized protein</fullName>
    </submittedName>
</protein>
<name>A0ABQ0LSF4_MYCCL</name>
<gene>
    <name evidence="2" type="ORF">MCHLO_10861</name>
</gene>
<dbReference type="EMBL" id="DF848493">
    <property type="protein sequence ID" value="GAT53974.1"/>
    <property type="molecule type" value="Genomic_DNA"/>
</dbReference>
<organism evidence="2 3">
    <name type="scientific">Mycena chlorophos</name>
    <name type="common">Agaric fungus</name>
    <name type="synonym">Agaricus chlorophos</name>
    <dbReference type="NCBI Taxonomy" id="658473"/>
    <lineage>
        <taxon>Eukaryota</taxon>
        <taxon>Fungi</taxon>
        <taxon>Dikarya</taxon>
        <taxon>Basidiomycota</taxon>
        <taxon>Agaricomycotina</taxon>
        <taxon>Agaricomycetes</taxon>
        <taxon>Agaricomycetidae</taxon>
        <taxon>Agaricales</taxon>
        <taxon>Marasmiineae</taxon>
        <taxon>Mycenaceae</taxon>
        <taxon>Mycena</taxon>
    </lineage>
</organism>
<proteinExistence type="predicted"/>
<reference evidence="2" key="1">
    <citation type="submission" date="2014-09" db="EMBL/GenBank/DDBJ databases">
        <title>Genome sequence of the luminous mushroom Mycena chlorophos for searching fungal bioluminescence genes.</title>
        <authorList>
            <person name="Tanaka Y."/>
            <person name="Kasuga D."/>
            <person name="Oba Y."/>
            <person name="Hase S."/>
            <person name="Sato K."/>
            <person name="Oba Y."/>
            <person name="Sakakibara Y."/>
        </authorList>
    </citation>
    <scope>NUCLEOTIDE SEQUENCE</scope>
</reference>
<sequence length="276" mass="30846">MAILSSSTSLMLRTIALWERKRSVLVPLIFLALVHWTLLYRTMFVVRAVFDDTLRTCVVVSTDPTLLKCTFFFTMGFDFGEFKLLARLMRDLISQSLRALRQSLSCRATAPGRISGGCFSQMWVLLVFASVDLNRLQGLVYFVVTFSTNSIPAVLNLLDLNAPMNVSIAACRAVMRLLDFNSDVYIHSLGCVIPTSDPRHSGISTPFILPGLTRSVLNRDRLEGGGVLVTRQQITMTEIRPPLATLNKHDIRRHNLETGNQESEETSESQDSTTIS</sequence>
<evidence type="ECO:0000313" key="2">
    <source>
        <dbReference type="EMBL" id="GAT53974.1"/>
    </source>
</evidence>
<feature type="region of interest" description="Disordered" evidence="1">
    <location>
        <begin position="256"/>
        <end position="276"/>
    </location>
</feature>
<dbReference type="Proteomes" id="UP000815677">
    <property type="component" value="Unassembled WGS sequence"/>
</dbReference>
<accession>A0ABQ0LSF4</accession>